<gene>
    <name evidence="1" type="ordered locus">FCOL_10240</name>
</gene>
<proteinExistence type="predicted"/>
<name>G8X5L1_FLACA</name>
<accession>G8X5L1</accession>
<dbReference type="eggNOG" id="ENOG5033704">
    <property type="taxonomic scope" value="Bacteria"/>
</dbReference>
<dbReference type="EMBL" id="CP003222">
    <property type="protein sequence ID" value="AEW86855.1"/>
    <property type="molecule type" value="Genomic_DNA"/>
</dbReference>
<dbReference type="HOGENOM" id="CLU_2129724_0_0_10"/>
<organism evidence="1 2">
    <name type="scientific">Flavobacterium columnare (strain ATCC 49512 / CIP 103533 / TG 44/87)</name>
    <dbReference type="NCBI Taxonomy" id="1041826"/>
    <lineage>
        <taxon>Bacteria</taxon>
        <taxon>Pseudomonadati</taxon>
        <taxon>Bacteroidota</taxon>
        <taxon>Flavobacteriia</taxon>
        <taxon>Flavobacteriales</taxon>
        <taxon>Flavobacteriaceae</taxon>
        <taxon>Flavobacterium</taxon>
    </lineage>
</organism>
<evidence type="ECO:0000313" key="2">
    <source>
        <dbReference type="Proteomes" id="UP000005638"/>
    </source>
</evidence>
<dbReference type="STRING" id="1041826.FCOL_10240"/>
<protein>
    <submittedName>
        <fullName evidence="1">Uncharacterized protein</fullName>
    </submittedName>
</protein>
<reference evidence="1 2" key="1">
    <citation type="journal article" date="2012" name="J. Bacteriol.">
        <title>Genome Sequence of the Fish Pathogen Flavobacterium columnare ATCC 49512.</title>
        <authorList>
            <person name="Tekedar H.C."/>
            <person name="Karsi A."/>
            <person name="Gillaspy A.F."/>
            <person name="Dyer D.W."/>
            <person name="Benton N.R."/>
            <person name="Zaitshik J."/>
            <person name="Vamenta S."/>
            <person name="Banes M.M."/>
            <person name="Gulsoy N."/>
            <person name="Aboko-Cole M."/>
            <person name="Waldbieser G.C."/>
            <person name="Lawrence M.L."/>
        </authorList>
    </citation>
    <scope>NUCLEOTIDE SEQUENCE [LARGE SCALE GENOMIC DNA]</scope>
    <source>
        <strain evidence="2">ATCC 49512 / CIP 103533 / TG 44/87</strain>
    </source>
</reference>
<dbReference type="Proteomes" id="UP000005638">
    <property type="component" value="Chromosome"/>
</dbReference>
<dbReference type="AlphaFoldDB" id="G8X5L1"/>
<evidence type="ECO:0000313" key="1">
    <source>
        <dbReference type="EMBL" id="AEW86855.1"/>
    </source>
</evidence>
<dbReference type="KEGG" id="fco:FCOL_10240"/>
<sequence>MWILIIYLQKQTRGCPKEKLGQPFFQNITKQFVPLNKILHMSKEKNKGIYTGIIEKDSNGNYFCGEYLLDYQYTEASFKVGDMINIKTIIDNPSSKSNEKYPKKTNNFFLAKK</sequence>
<keyword evidence="2" id="KW-1185">Reference proteome</keyword>